<dbReference type="InterPro" id="IPR018647">
    <property type="entry name" value="SLFN_3-like_DNA/RNA_helicase"/>
</dbReference>
<dbReference type="EMBL" id="CP016773">
    <property type="protein sequence ID" value="ASY15732.1"/>
    <property type="molecule type" value="Genomic_DNA"/>
</dbReference>
<dbReference type="Pfam" id="PF08378">
    <property type="entry name" value="NERD"/>
    <property type="match status" value="1"/>
</dbReference>
<dbReference type="Gene3D" id="3.40.50.300">
    <property type="entry name" value="P-loop containing nucleotide triphosphate hydrolases"/>
    <property type="match status" value="2"/>
</dbReference>
<dbReference type="SUPFAM" id="SSF52540">
    <property type="entry name" value="P-loop containing nucleoside triphosphate hydrolases"/>
    <property type="match status" value="1"/>
</dbReference>
<dbReference type="GO" id="GO:0003678">
    <property type="term" value="F:DNA helicase activity"/>
    <property type="evidence" value="ECO:0007669"/>
    <property type="project" value="InterPro"/>
</dbReference>
<keyword evidence="2" id="KW-0378">Hydrolase</keyword>
<dbReference type="InterPro" id="IPR027417">
    <property type="entry name" value="P-loop_NTPase"/>
</dbReference>
<dbReference type="InterPro" id="IPR011528">
    <property type="entry name" value="NERD"/>
</dbReference>
<organism evidence="2 3">
    <name type="scientific">Candidatus Planktophila sulfonica</name>
    <dbReference type="NCBI Taxonomy" id="1884904"/>
    <lineage>
        <taxon>Bacteria</taxon>
        <taxon>Bacillati</taxon>
        <taxon>Actinomycetota</taxon>
        <taxon>Actinomycetes</taxon>
        <taxon>Candidatus Nanopelagicales</taxon>
        <taxon>Candidatus Nanopelagicaceae</taxon>
        <taxon>Candidatus Planktophila</taxon>
    </lineage>
</organism>
<dbReference type="RefSeq" id="WP_095673327.1">
    <property type="nucleotide sequence ID" value="NZ_CP016773.1"/>
</dbReference>
<keyword evidence="2" id="KW-0547">Nucleotide-binding</keyword>
<evidence type="ECO:0000259" key="1">
    <source>
        <dbReference type="PROSITE" id="PS50965"/>
    </source>
</evidence>
<evidence type="ECO:0000313" key="2">
    <source>
        <dbReference type="EMBL" id="ASY15732.1"/>
    </source>
</evidence>
<dbReference type="PROSITE" id="PS50965">
    <property type="entry name" value="NERD"/>
    <property type="match status" value="1"/>
</dbReference>
<dbReference type="KEGG" id="psuf:A1sIA56_02200"/>
<dbReference type="AlphaFoldDB" id="A0A249KG14"/>
<dbReference type="PANTHER" id="PTHR11070">
    <property type="entry name" value="UVRD / RECB / PCRA DNA HELICASE FAMILY MEMBER"/>
    <property type="match status" value="1"/>
</dbReference>
<gene>
    <name evidence="2" type="ORF">A1sIA56_02200</name>
</gene>
<proteinExistence type="predicted"/>
<sequence length="563" mass="63402">MARMIPNYCITTSPGEKQLYKLLRDDPLTKDWVVLHSLHIANHVSKAKGEADFVLLIPKYGIAILEVKSHKTVSVSSGSWYLGSDKTAHESPFVQSERAMFSIRERLHERVSFSKNVTFLNFCWFTEVPFPRESTFEWQGWQVLNSQDLETPIDSILSSFNSGIEHLKNKINSQIGHNPSFNEVQISAVIDCLRPDFEYAMSEKQVRSQRRAELIKFVEDQYQALDLISSIPRVIFKGPAGTGKSLLAIEVARRASLEGKKVMLLCFNTLLAAYLRSQYQNPNLEISTIDSFAYRIASLVNKEPLLKNPIEALKSIDFDSLSVPLESKVDLLVIDEAQDTLNSNYFSLLNSLLDNGLSSGSWIAFGDFDSQQIYNSEDGLKVVMERFGDVPVATLSKNCRNVIQIGHFAEGILSSMPKWNSFLRTSDNPNPRLVTIPPDTDMVPMLDDVISELRSEHFSWDEIIILSPLEIPNPADLFRDSKYSDKFSAIDSKRSGQIGFSTIGRFKGLESSCVIALDLEQLKNWSTKNELLYILFTRATDRLAIMANNEARVMLVKTVGSSG</sequence>
<dbReference type="OrthoDB" id="4509614at2"/>
<dbReference type="GO" id="GO:0003677">
    <property type="term" value="F:DNA binding"/>
    <property type="evidence" value="ECO:0007669"/>
    <property type="project" value="InterPro"/>
</dbReference>
<keyword evidence="2" id="KW-0067">ATP-binding</keyword>
<dbReference type="GO" id="GO:0005524">
    <property type="term" value="F:ATP binding"/>
    <property type="evidence" value="ECO:0007669"/>
    <property type="project" value="InterPro"/>
</dbReference>
<feature type="domain" description="NERD" evidence="1">
    <location>
        <begin position="11"/>
        <end position="126"/>
    </location>
</feature>
<reference evidence="2 3" key="1">
    <citation type="submission" date="2016-07" db="EMBL/GenBank/DDBJ databases">
        <title>High microdiversification within the ubiquitous acI lineage of Actinobacteria.</title>
        <authorList>
            <person name="Neuenschwander S.M."/>
            <person name="Salcher M."/>
            <person name="Ghai R."/>
            <person name="Pernthaler J."/>
        </authorList>
    </citation>
    <scope>NUCLEOTIDE SEQUENCE [LARGE SCALE GENOMIC DNA]</scope>
    <source>
        <strain evidence="2">MMS-IA-56</strain>
    </source>
</reference>
<keyword evidence="2" id="KW-0347">Helicase</keyword>
<dbReference type="InterPro" id="IPR000212">
    <property type="entry name" value="DNA_helicase_UvrD/REP"/>
</dbReference>
<accession>A0A249KG14</accession>
<name>A0A249KG14_9ACTN</name>
<protein>
    <submittedName>
        <fullName evidence="2">Putative helicase</fullName>
    </submittedName>
</protein>
<dbReference type="Pfam" id="PF09848">
    <property type="entry name" value="SLFN-g3_helicase"/>
    <property type="match status" value="1"/>
</dbReference>
<dbReference type="Proteomes" id="UP000217215">
    <property type="component" value="Chromosome"/>
</dbReference>
<keyword evidence="3" id="KW-1185">Reference proteome</keyword>
<evidence type="ECO:0000313" key="3">
    <source>
        <dbReference type="Proteomes" id="UP000217215"/>
    </source>
</evidence>